<keyword evidence="8" id="KW-0449">Lipoprotein</keyword>
<dbReference type="GO" id="GO:0005886">
    <property type="term" value="C:plasma membrane"/>
    <property type="evidence" value="ECO:0007669"/>
    <property type="project" value="UniProtKB-SubCell"/>
</dbReference>
<feature type="transmembrane region" description="Helical" evidence="11">
    <location>
        <begin position="188"/>
        <end position="208"/>
    </location>
</feature>
<comment type="subcellular location">
    <subcellularLocation>
        <location evidence="1">Cell membrane</location>
        <topology evidence="1">Lipid-anchor</topology>
        <topology evidence="1">GPI-anchor</topology>
    </subcellularLocation>
</comment>
<dbReference type="CDD" id="cd11019">
    <property type="entry name" value="OsENODL1_like"/>
    <property type="match status" value="1"/>
</dbReference>
<evidence type="ECO:0000256" key="4">
    <source>
        <dbReference type="ARBA" id="ARBA00022729"/>
    </source>
</evidence>
<protein>
    <recommendedName>
        <fullName evidence="12">Phytocyanin domain-containing protein</fullName>
    </recommendedName>
</protein>
<feature type="region of interest" description="Disordered" evidence="10">
    <location>
        <begin position="116"/>
        <end position="185"/>
    </location>
</feature>
<keyword evidence="11" id="KW-0812">Transmembrane</keyword>
<name>A0A2N9GGH5_FAGSY</name>
<evidence type="ECO:0000256" key="7">
    <source>
        <dbReference type="ARBA" id="ARBA00023180"/>
    </source>
</evidence>
<dbReference type="PROSITE" id="PS51485">
    <property type="entry name" value="PHYTOCYANIN"/>
    <property type="match status" value="1"/>
</dbReference>
<dbReference type="InterPro" id="IPR039391">
    <property type="entry name" value="Phytocyanin-like"/>
</dbReference>
<keyword evidence="11" id="KW-1133">Transmembrane helix</keyword>
<dbReference type="Gene3D" id="2.60.40.420">
    <property type="entry name" value="Cupredoxins - blue copper proteins"/>
    <property type="match status" value="1"/>
</dbReference>
<evidence type="ECO:0000256" key="6">
    <source>
        <dbReference type="ARBA" id="ARBA00023157"/>
    </source>
</evidence>
<comment type="similarity">
    <text evidence="9">Belongs to the early nodulin-like (ENODL) family.</text>
</comment>
<dbReference type="PANTHER" id="PTHR33021:SF185">
    <property type="entry name" value="EARLY NODULIN-LIKE PROTEIN 3-RELATED"/>
    <property type="match status" value="1"/>
</dbReference>
<evidence type="ECO:0000256" key="3">
    <source>
        <dbReference type="ARBA" id="ARBA00022622"/>
    </source>
</evidence>
<dbReference type="PANTHER" id="PTHR33021">
    <property type="entry name" value="BLUE COPPER PROTEIN"/>
    <property type="match status" value="1"/>
</dbReference>
<evidence type="ECO:0000256" key="8">
    <source>
        <dbReference type="ARBA" id="ARBA00023288"/>
    </source>
</evidence>
<evidence type="ECO:0000313" key="13">
    <source>
        <dbReference type="EMBL" id="SPC98692.1"/>
    </source>
</evidence>
<dbReference type="InterPro" id="IPR003245">
    <property type="entry name" value="Phytocyanin_dom"/>
</dbReference>
<dbReference type="Pfam" id="PF02298">
    <property type="entry name" value="Cu_bind_like"/>
    <property type="match status" value="1"/>
</dbReference>
<dbReference type="EMBL" id="OIVN01001891">
    <property type="protein sequence ID" value="SPC98692.1"/>
    <property type="molecule type" value="Genomic_DNA"/>
</dbReference>
<keyword evidence="5 11" id="KW-0472">Membrane</keyword>
<feature type="compositionally biased region" description="Low complexity" evidence="10">
    <location>
        <begin position="125"/>
        <end position="138"/>
    </location>
</feature>
<evidence type="ECO:0000259" key="12">
    <source>
        <dbReference type="PROSITE" id="PS51485"/>
    </source>
</evidence>
<evidence type="ECO:0000256" key="10">
    <source>
        <dbReference type="SAM" id="MobiDB-lite"/>
    </source>
</evidence>
<reference evidence="13" key="1">
    <citation type="submission" date="2018-02" db="EMBL/GenBank/DDBJ databases">
        <authorList>
            <person name="Cohen D.B."/>
            <person name="Kent A.D."/>
        </authorList>
    </citation>
    <scope>NUCLEOTIDE SEQUENCE</scope>
</reference>
<evidence type="ECO:0000256" key="11">
    <source>
        <dbReference type="SAM" id="Phobius"/>
    </source>
</evidence>
<keyword evidence="2" id="KW-1003">Cell membrane</keyword>
<keyword evidence="4" id="KW-0732">Signal</keyword>
<evidence type="ECO:0000256" key="5">
    <source>
        <dbReference type="ARBA" id="ARBA00023136"/>
    </source>
</evidence>
<dbReference type="AlphaFoldDB" id="A0A2N9GGH5"/>
<dbReference type="InterPro" id="IPR041846">
    <property type="entry name" value="ENL_dom"/>
</dbReference>
<dbReference type="FunFam" id="2.60.40.420:FF:000010">
    <property type="entry name" value="Early nodulin-like protein 1"/>
    <property type="match status" value="1"/>
</dbReference>
<organism evidence="13">
    <name type="scientific">Fagus sylvatica</name>
    <name type="common">Beechnut</name>
    <dbReference type="NCBI Taxonomy" id="28930"/>
    <lineage>
        <taxon>Eukaryota</taxon>
        <taxon>Viridiplantae</taxon>
        <taxon>Streptophyta</taxon>
        <taxon>Embryophyta</taxon>
        <taxon>Tracheophyta</taxon>
        <taxon>Spermatophyta</taxon>
        <taxon>Magnoliopsida</taxon>
        <taxon>eudicotyledons</taxon>
        <taxon>Gunneridae</taxon>
        <taxon>Pentapetalae</taxon>
        <taxon>rosids</taxon>
        <taxon>fabids</taxon>
        <taxon>Fagales</taxon>
        <taxon>Fagaceae</taxon>
        <taxon>Fagus</taxon>
    </lineage>
</organism>
<evidence type="ECO:0000256" key="1">
    <source>
        <dbReference type="ARBA" id="ARBA00004609"/>
    </source>
</evidence>
<keyword evidence="3" id="KW-0336">GPI-anchor</keyword>
<dbReference type="SUPFAM" id="SSF49503">
    <property type="entry name" value="Cupredoxins"/>
    <property type="match status" value="1"/>
</dbReference>
<gene>
    <name evidence="13" type="ORF">FSB_LOCUS26574</name>
</gene>
<keyword evidence="7" id="KW-0325">Glycoprotein</keyword>
<accession>A0A2N9GGH5</accession>
<dbReference type="InterPro" id="IPR008972">
    <property type="entry name" value="Cupredoxin"/>
</dbReference>
<sequence>MGSLSSSQAHKFLVGGKDGWVLNPSENYNHWAERNRFKVNDTLFFKYKKGSDSVLVVTKDHYNSCNTTTPIQSLTDGESVFKFDRSGPFYFISGNGDNCRKGQKLIIIVLAVRNQTHHSPPPSKSPVAVSPSPTAETPASPPTTLPPKAESPKGESPKPAGDDTQSDLDAPAPAPSGKSGAPGRNGSVGLALGISIGVSVILSSFVGMV</sequence>
<evidence type="ECO:0000256" key="2">
    <source>
        <dbReference type="ARBA" id="ARBA00022475"/>
    </source>
</evidence>
<dbReference type="GO" id="GO:0098552">
    <property type="term" value="C:side of membrane"/>
    <property type="evidence" value="ECO:0007669"/>
    <property type="project" value="UniProtKB-KW"/>
</dbReference>
<dbReference type="GO" id="GO:0009055">
    <property type="term" value="F:electron transfer activity"/>
    <property type="evidence" value="ECO:0007669"/>
    <property type="project" value="InterPro"/>
</dbReference>
<keyword evidence="6" id="KW-1015">Disulfide bond</keyword>
<feature type="domain" description="Phytocyanin" evidence="12">
    <location>
        <begin position="10"/>
        <end position="111"/>
    </location>
</feature>
<proteinExistence type="inferred from homology"/>
<evidence type="ECO:0000256" key="9">
    <source>
        <dbReference type="ARBA" id="ARBA00035011"/>
    </source>
</evidence>